<sequence length="582" mass="61087">MTPGNPHGRGVDDELVNLALVALLAAFGVSLLLRGAGSIAAFLTGTEQPSSRVSSGFQVLLNARDPGAALEANELSAAAYWLVVAAGLTVLAGISWVTWRVVSGVRHRATRDPHRLPGTATARDIEAAASKKALLRRGQTLRPSLPHPSPEDIGYRLGRSRGREIWASVEDSILILGPPRSGKGLHLVINAILDAPGAVVTTSTRPDNITATLAARQERGPVAVFDPQQLTAELIDVRRAAVRWSPVRGCEQPLTAMIRAAGLAASTGLSADGVESGGFWEGKTRSALQALLHAAALEGLSTRVLFEWSLSPSVAADAVGILSGHPAAATGWADALQAMIGADPRTRDSIWMGVAQALASLADPRVLDAVNPEPGEQFDPTEFLTNNGTLYLLATGAGSGASWPLVAAFIEDLTETARGLAASSPGARLDPPLLLALDEIGNLSPLPSLPVLMAEGGGTGITTMPVLQSLSQARHKWGDHAASAIWDASIVKVILGGASASKDLQELSVLIGERDERTDSVSIGDYGSRSIQRTTRRVAVMPPERIRTLPFGTGLVLLRSAPPVVTQLCPWVDRQRRGRSGR</sequence>
<dbReference type="SUPFAM" id="SSF52540">
    <property type="entry name" value="P-loop containing nucleoside triphosphate hydrolases"/>
    <property type="match status" value="1"/>
</dbReference>
<evidence type="ECO:0000256" key="6">
    <source>
        <dbReference type="ARBA" id="ARBA00023136"/>
    </source>
</evidence>
<dbReference type="PANTHER" id="PTHR37937:SF1">
    <property type="entry name" value="CONJUGATIVE TRANSFER: DNA TRANSPORT"/>
    <property type="match status" value="1"/>
</dbReference>
<feature type="domain" description="TraD/TraG TraM recognition site" evidence="8">
    <location>
        <begin position="432"/>
        <end position="550"/>
    </location>
</feature>
<dbReference type="EMBL" id="CP038436">
    <property type="protein sequence ID" value="QBX57312.1"/>
    <property type="molecule type" value="Genomic_DNA"/>
</dbReference>
<dbReference type="Pfam" id="PF02534">
    <property type="entry name" value="T4SS-DNA_transf"/>
    <property type="match status" value="1"/>
</dbReference>
<dbReference type="GO" id="GO:0005886">
    <property type="term" value="C:plasma membrane"/>
    <property type="evidence" value="ECO:0007669"/>
    <property type="project" value="UniProtKB-SubCell"/>
</dbReference>
<comment type="similarity">
    <text evidence="2">Belongs to the VirD4/TraG family.</text>
</comment>
<evidence type="ECO:0000256" key="3">
    <source>
        <dbReference type="ARBA" id="ARBA00022475"/>
    </source>
</evidence>
<dbReference type="PANTHER" id="PTHR37937">
    <property type="entry name" value="CONJUGATIVE TRANSFER: DNA TRANSPORT"/>
    <property type="match status" value="1"/>
</dbReference>
<dbReference type="RefSeq" id="WP_135269297.1">
    <property type="nucleotide sequence ID" value="NZ_CP038436.1"/>
</dbReference>
<dbReference type="InterPro" id="IPR003688">
    <property type="entry name" value="TraG/VirD4"/>
</dbReference>
<evidence type="ECO:0000256" key="1">
    <source>
        <dbReference type="ARBA" id="ARBA00004651"/>
    </source>
</evidence>
<proteinExistence type="inferred from homology"/>
<protein>
    <submittedName>
        <fullName evidence="9">Type VI secretion protein</fullName>
    </submittedName>
</protein>
<keyword evidence="10" id="KW-1185">Reference proteome</keyword>
<evidence type="ECO:0000256" key="5">
    <source>
        <dbReference type="ARBA" id="ARBA00022989"/>
    </source>
</evidence>
<accession>A0A4V1BMR7</accession>
<evidence type="ECO:0000256" key="4">
    <source>
        <dbReference type="ARBA" id="ARBA00022692"/>
    </source>
</evidence>
<keyword evidence="3" id="KW-1003">Cell membrane</keyword>
<dbReference type="InterPro" id="IPR032689">
    <property type="entry name" value="TraG-D_C"/>
</dbReference>
<gene>
    <name evidence="9" type="ORF">EXE58_19035</name>
</gene>
<name>A0A4V1BMR7_9ACTN</name>
<feature type="transmembrane region" description="Helical" evidence="7">
    <location>
        <begin position="15"/>
        <end position="33"/>
    </location>
</feature>
<keyword evidence="5 7" id="KW-1133">Transmembrane helix</keyword>
<dbReference type="CDD" id="cd01127">
    <property type="entry name" value="TrwB_TraG_TraD_VirD4"/>
    <property type="match status" value="1"/>
</dbReference>
<keyword evidence="6 7" id="KW-0472">Membrane</keyword>
<keyword evidence="4 7" id="KW-0812">Transmembrane</keyword>
<dbReference type="OrthoDB" id="226701at2"/>
<feature type="transmembrane region" description="Helical" evidence="7">
    <location>
        <begin position="78"/>
        <end position="99"/>
    </location>
</feature>
<organism evidence="9 10">
    <name type="scientific">Nocardioides seonyuensis</name>
    <dbReference type="NCBI Taxonomy" id="2518371"/>
    <lineage>
        <taxon>Bacteria</taxon>
        <taxon>Bacillati</taxon>
        <taxon>Actinomycetota</taxon>
        <taxon>Actinomycetes</taxon>
        <taxon>Propionibacteriales</taxon>
        <taxon>Nocardioidaceae</taxon>
        <taxon>Nocardioides</taxon>
    </lineage>
</organism>
<comment type="subcellular location">
    <subcellularLocation>
        <location evidence="1">Cell membrane</location>
        <topology evidence="1">Multi-pass membrane protein</topology>
    </subcellularLocation>
</comment>
<dbReference type="Pfam" id="PF12696">
    <property type="entry name" value="TraG-D_C"/>
    <property type="match status" value="1"/>
</dbReference>
<dbReference type="KEGG" id="nsn:EXE58_19035"/>
<dbReference type="AlphaFoldDB" id="A0A4V1BMR7"/>
<reference evidence="9 10" key="1">
    <citation type="submission" date="2019-03" db="EMBL/GenBank/DDBJ databases">
        <title>Three New Species of Nocardioides, Nocardioides euryhalodurans sp. nov., Nocardioides seonyuensis sp. nov. and Nocardioides eburneoflavus sp. nov. Iolated from Soil.</title>
        <authorList>
            <person name="Roh S.G."/>
            <person name="Lee C."/>
            <person name="Kim M.-K."/>
            <person name="Kim S.B."/>
        </authorList>
    </citation>
    <scope>NUCLEOTIDE SEQUENCE [LARGE SCALE GENOMIC DNA]</scope>
    <source>
        <strain evidence="9 10">MMS17-SY207-3</strain>
    </source>
</reference>
<dbReference type="Proteomes" id="UP000294853">
    <property type="component" value="Chromosome"/>
</dbReference>
<evidence type="ECO:0000313" key="9">
    <source>
        <dbReference type="EMBL" id="QBX57312.1"/>
    </source>
</evidence>
<dbReference type="Gene3D" id="3.40.50.300">
    <property type="entry name" value="P-loop containing nucleotide triphosphate hydrolases"/>
    <property type="match status" value="1"/>
</dbReference>
<evidence type="ECO:0000256" key="2">
    <source>
        <dbReference type="ARBA" id="ARBA00008806"/>
    </source>
</evidence>
<evidence type="ECO:0000259" key="8">
    <source>
        <dbReference type="Pfam" id="PF12696"/>
    </source>
</evidence>
<dbReference type="InterPro" id="IPR051539">
    <property type="entry name" value="T4SS-coupling_protein"/>
</dbReference>
<evidence type="ECO:0000256" key="7">
    <source>
        <dbReference type="SAM" id="Phobius"/>
    </source>
</evidence>
<dbReference type="InterPro" id="IPR027417">
    <property type="entry name" value="P-loop_NTPase"/>
</dbReference>
<evidence type="ECO:0000313" key="10">
    <source>
        <dbReference type="Proteomes" id="UP000294853"/>
    </source>
</evidence>